<dbReference type="EMBL" id="RIAR02000001">
    <property type="protein sequence ID" value="NSL89129.1"/>
    <property type="molecule type" value="Genomic_DNA"/>
</dbReference>
<sequence length="197" mass="22132">MTRINTRILLEQLRKQVLTVQMKAENRFGNHPAAALLHAPVPGSWSAMQCLDHLNSYGKFYLPALDKAITRAIKEGSSPGEVFSPSWIGAKFTRMMQPGPDGELSSRMKSPKDHRPVIQPDAEMVLLEFIRQQETLIALLQLAEKVDIQKVKVTTSLSRFIRMSAGDTFSFLTAHINRHVLQAEKAIRAFRPVNEAV</sequence>
<dbReference type="Pfam" id="PF12867">
    <property type="entry name" value="DinB_2"/>
    <property type="match status" value="1"/>
</dbReference>
<dbReference type="InterPro" id="IPR034660">
    <property type="entry name" value="DinB/YfiT-like"/>
</dbReference>
<keyword evidence="3" id="KW-1185">Reference proteome</keyword>
<dbReference type="SUPFAM" id="SSF109854">
    <property type="entry name" value="DinB/YfiT-like putative metalloenzymes"/>
    <property type="match status" value="1"/>
</dbReference>
<dbReference type="OrthoDB" id="1524454at2"/>
<proteinExistence type="predicted"/>
<reference evidence="2" key="1">
    <citation type="submission" date="2020-05" db="EMBL/GenBank/DDBJ databases">
        <title>Chitinophaga laudate sp. nov., isolated from a tropical peat swamp.</title>
        <authorList>
            <person name="Goh C.B.S."/>
            <person name="Lee M.S."/>
            <person name="Parimannan S."/>
            <person name="Pasbakhsh P."/>
            <person name="Yule C.M."/>
            <person name="Rajandas H."/>
            <person name="Loke S."/>
            <person name="Croft L."/>
            <person name="Tan J.B.L."/>
        </authorList>
    </citation>
    <scope>NUCLEOTIDE SEQUENCE</scope>
    <source>
        <strain evidence="2">Mgbs1</strain>
    </source>
</reference>
<evidence type="ECO:0000313" key="2">
    <source>
        <dbReference type="EMBL" id="NSL89129.1"/>
    </source>
</evidence>
<dbReference type="InterPro" id="IPR024775">
    <property type="entry name" value="DinB-like"/>
</dbReference>
<dbReference type="Gene3D" id="1.20.120.450">
    <property type="entry name" value="dinb family like domain"/>
    <property type="match status" value="1"/>
</dbReference>
<feature type="domain" description="DinB-like" evidence="1">
    <location>
        <begin position="19"/>
        <end position="183"/>
    </location>
</feature>
<dbReference type="AlphaFoldDB" id="A0A433W8U0"/>
<name>A0A433W8U0_9BACT</name>
<organism evidence="2 3">
    <name type="scientific">Chitinophaga solisilvae</name>
    <dbReference type="NCBI Taxonomy" id="1233460"/>
    <lineage>
        <taxon>Bacteria</taxon>
        <taxon>Pseudomonadati</taxon>
        <taxon>Bacteroidota</taxon>
        <taxon>Chitinophagia</taxon>
        <taxon>Chitinophagales</taxon>
        <taxon>Chitinophagaceae</taxon>
        <taxon>Chitinophaga</taxon>
    </lineage>
</organism>
<dbReference type="Proteomes" id="UP000281028">
    <property type="component" value="Unassembled WGS sequence"/>
</dbReference>
<evidence type="ECO:0000313" key="3">
    <source>
        <dbReference type="Proteomes" id="UP000281028"/>
    </source>
</evidence>
<accession>A0A433W8U0</accession>
<evidence type="ECO:0000259" key="1">
    <source>
        <dbReference type="Pfam" id="PF12867"/>
    </source>
</evidence>
<comment type="caution">
    <text evidence="2">The sequence shown here is derived from an EMBL/GenBank/DDBJ whole genome shotgun (WGS) entry which is preliminary data.</text>
</comment>
<protein>
    <submittedName>
        <fullName evidence="2">DinB family protein</fullName>
    </submittedName>
</protein>
<gene>
    <name evidence="2" type="ORF">ECE50_019960</name>
</gene>